<dbReference type="EMBL" id="JACHHP010000003">
    <property type="protein sequence ID" value="MBB5208631.1"/>
    <property type="molecule type" value="Genomic_DNA"/>
</dbReference>
<keyword evidence="2" id="KW-1185">Reference proteome</keyword>
<organism evidence="1 2">
    <name type="scientific">Chiayiivirga flava</name>
    <dbReference type="NCBI Taxonomy" id="659595"/>
    <lineage>
        <taxon>Bacteria</taxon>
        <taxon>Pseudomonadati</taxon>
        <taxon>Pseudomonadota</taxon>
        <taxon>Gammaproteobacteria</taxon>
        <taxon>Lysobacterales</taxon>
        <taxon>Lysobacteraceae</taxon>
        <taxon>Chiayiivirga</taxon>
    </lineage>
</organism>
<dbReference type="NCBIfam" id="TIGR02610">
    <property type="entry name" value="PHA_gran_rgn"/>
    <property type="match status" value="1"/>
</dbReference>
<gene>
    <name evidence="1" type="ORF">HNQ52_002173</name>
</gene>
<name>A0A7W8D644_9GAMM</name>
<dbReference type="Pfam" id="PF09650">
    <property type="entry name" value="PHA_gran_rgn"/>
    <property type="match status" value="1"/>
</dbReference>
<dbReference type="AlphaFoldDB" id="A0A7W8D644"/>
<accession>A0A7W8D644</accession>
<sequence length="91" mass="10193">MPSIDIVQRHNKSMKDAKASVDRVAEKIGERFQVACGWKGNTLEFTRSGVNGEIRLAKDEVRVVVNLGFLLSALKGPIESEIHRVLEREFA</sequence>
<dbReference type="InterPro" id="IPR013433">
    <property type="entry name" value="PHA_gran_rgn"/>
</dbReference>
<evidence type="ECO:0000313" key="1">
    <source>
        <dbReference type="EMBL" id="MBB5208631.1"/>
    </source>
</evidence>
<proteinExistence type="predicted"/>
<protein>
    <submittedName>
        <fullName evidence="1">Putative polyhydroxyalkanoate system protein</fullName>
    </submittedName>
</protein>
<dbReference type="RefSeq" id="WP_183961147.1">
    <property type="nucleotide sequence ID" value="NZ_JACHHP010000003.1"/>
</dbReference>
<dbReference type="Proteomes" id="UP000521199">
    <property type="component" value="Unassembled WGS sequence"/>
</dbReference>
<comment type="caution">
    <text evidence="1">The sequence shown here is derived from an EMBL/GenBank/DDBJ whole genome shotgun (WGS) entry which is preliminary data.</text>
</comment>
<evidence type="ECO:0000313" key="2">
    <source>
        <dbReference type="Proteomes" id="UP000521199"/>
    </source>
</evidence>
<reference evidence="1 2" key="1">
    <citation type="submission" date="2020-08" db="EMBL/GenBank/DDBJ databases">
        <title>Genomic Encyclopedia of Type Strains, Phase IV (KMG-IV): sequencing the most valuable type-strain genomes for metagenomic binning, comparative biology and taxonomic classification.</title>
        <authorList>
            <person name="Goeker M."/>
        </authorList>
    </citation>
    <scope>NUCLEOTIDE SEQUENCE [LARGE SCALE GENOMIC DNA]</scope>
    <source>
        <strain evidence="1 2">DSM 24163</strain>
    </source>
</reference>